<dbReference type="EMBL" id="KU647626">
    <property type="protein sequence ID" value="AMM44217.1"/>
    <property type="molecule type" value="Genomic_DNA"/>
</dbReference>
<evidence type="ECO:0000313" key="1">
    <source>
        <dbReference type="EMBL" id="AMM44217.1"/>
    </source>
</evidence>
<gene>
    <name evidence="1" type="primary">47</name>
    <name evidence="1" type="ORF">KELLEZIO_47</name>
</gene>
<dbReference type="GeneID" id="29124759"/>
<accession>A0A140G6D2</accession>
<proteinExistence type="predicted"/>
<keyword evidence="2" id="KW-1185">Reference proteome</keyword>
<organism evidence="1 2">
    <name type="scientific">Arthrobacter phage KellEzio</name>
    <dbReference type="NCBI Taxonomy" id="1796995"/>
    <lineage>
        <taxon>Viruses</taxon>
        <taxon>Duplodnaviria</taxon>
        <taxon>Heunggongvirae</taxon>
        <taxon>Uroviricota</taxon>
        <taxon>Caudoviricetes</taxon>
        <taxon>Kelleziovirus</taxon>
        <taxon>Kelleziovirus kellezzio</taxon>
    </lineage>
</organism>
<protein>
    <submittedName>
        <fullName evidence="1">Uncharacterized protein</fullName>
    </submittedName>
</protein>
<evidence type="ECO:0000313" key="2">
    <source>
        <dbReference type="Proteomes" id="UP000201386"/>
    </source>
</evidence>
<dbReference type="RefSeq" id="YP_009301304.1">
    <property type="nucleotide sequence ID" value="NC_031231.1"/>
</dbReference>
<sequence length="59" mass="7062">MAKFQLSEKEVDQLIEACQNVLEKYEGKESNSREMEWVRQANEDLAHWSDIQERYYPAP</sequence>
<dbReference type="Proteomes" id="UP000201386">
    <property type="component" value="Segment"/>
</dbReference>
<reference evidence="1 2" key="1">
    <citation type="submission" date="2016-02" db="EMBL/GenBank/DDBJ databases">
        <authorList>
            <person name="Lynch K.C."/>
            <person name="Doan M."/>
            <person name="Paisley J.T."/>
            <person name="Allen K.G."/>
            <person name="Gaffney B.L."/>
            <person name="Rinehart C.A."/>
            <person name="King R.A."/>
            <person name="Staples A."/>
            <person name="Bowman C.A."/>
            <person name="Russell D.A."/>
            <person name="Pope W.H."/>
            <person name="Jacobs-Sera D."/>
            <person name="Hendrix R.W."/>
            <person name="Hatfull G.F."/>
        </authorList>
    </citation>
    <scope>NUCLEOTIDE SEQUENCE [LARGE SCALE GENOMIC DNA]</scope>
</reference>
<dbReference type="KEGG" id="vg:29124759"/>
<name>A0A140G6D2_9CAUD</name>